<dbReference type="RefSeq" id="YP_009045776.1">
    <property type="nucleotide sequence ID" value="NC_024429.1"/>
</dbReference>
<sequence>MPHLNLAFRLVNYRIRDAYRLAQYSIQSILFQSLTLFLLFSSCATPIPVLCSQHNQGFDLPAHLPFSCHRKITPHPFSYMRYHQKKELLILVLETDPSLGAVHSKLRTKERLNKD</sequence>
<dbReference type="GeneID" id="19736979"/>
<organism evidence="1">
    <name type="scientific">Batis maritima</name>
    <name type="common">Maritime saltwort</name>
    <dbReference type="NCBI Taxonomy" id="4436"/>
    <lineage>
        <taxon>Eukaryota</taxon>
        <taxon>Viridiplantae</taxon>
        <taxon>Streptophyta</taxon>
        <taxon>Embryophyta</taxon>
        <taxon>Tracheophyta</taxon>
        <taxon>Spermatophyta</taxon>
        <taxon>Magnoliopsida</taxon>
        <taxon>eudicotyledons</taxon>
        <taxon>Gunneridae</taxon>
        <taxon>Pentapetalae</taxon>
        <taxon>rosids</taxon>
        <taxon>malvids</taxon>
        <taxon>Brassicales</taxon>
        <taxon>Bataceae</taxon>
        <taxon>Batis</taxon>
    </lineage>
</organism>
<geneLocation type="mitochondrion" evidence="1"/>
<dbReference type="AlphaFoldDB" id="A0A068BFA2"/>
<proteinExistence type="predicted"/>
<name>A0A068BFA2_BATMA</name>
<accession>A0A068BFA2</accession>
<evidence type="ECO:0000313" key="1">
    <source>
        <dbReference type="EMBL" id="AIC83379.1"/>
    </source>
</evidence>
<reference evidence="1" key="1">
    <citation type="journal article" date="2014" name="Mitochondrion">
        <title>Comparative analysis of 11 Brassicales mitochondrial genomes and the mitochondrial transcriptome of Brassica oleracea.</title>
        <authorList>
            <person name="Grewe F."/>
            <person name="Edger P.P."/>
            <person name="Keren I."/>
            <person name="Sultan L."/>
            <person name="Pires J.C."/>
            <person name="Ostersetzer-Biran O."/>
            <person name="Mower J.P."/>
        </authorList>
    </citation>
    <scope>NUCLEOTIDE SEQUENCE</scope>
</reference>
<dbReference type="EMBL" id="KJ820684">
    <property type="protein sequence ID" value="AIC83379.1"/>
    <property type="molecule type" value="Genomic_DNA"/>
</dbReference>
<protein>
    <submittedName>
        <fullName evidence="1">Orf115b</fullName>
    </submittedName>
</protein>
<gene>
    <name evidence="1" type="primary">orf115b</name>
</gene>
<keyword evidence="1" id="KW-0496">Mitochondrion</keyword>